<evidence type="ECO:0000313" key="1">
    <source>
        <dbReference type="EMBL" id="KAF4657382.1"/>
    </source>
</evidence>
<keyword evidence="2" id="KW-1185">Reference proteome</keyword>
<organism evidence="1 2">
    <name type="scientific">Perkinsus chesapeaki</name>
    <name type="common">Clam parasite</name>
    <name type="synonym">Perkinsus andrewsi</name>
    <dbReference type="NCBI Taxonomy" id="330153"/>
    <lineage>
        <taxon>Eukaryota</taxon>
        <taxon>Sar</taxon>
        <taxon>Alveolata</taxon>
        <taxon>Perkinsozoa</taxon>
        <taxon>Perkinsea</taxon>
        <taxon>Perkinsida</taxon>
        <taxon>Perkinsidae</taxon>
        <taxon>Perkinsus</taxon>
    </lineage>
</organism>
<dbReference type="EMBL" id="JAAPAO010000544">
    <property type="protein sequence ID" value="KAF4657382.1"/>
    <property type="molecule type" value="Genomic_DNA"/>
</dbReference>
<comment type="caution">
    <text evidence="1">The sequence shown here is derived from an EMBL/GenBank/DDBJ whole genome shotgun (WGS) entry which is preliminary data.</text>
</comment>
<sequence length="222" mass="25216">MAFNIYQREGVYFQFQCKDTAGRPIGDMLSDGPYYLLQGPRHRDFTIDFEDAHEGVDHWYIEIRFGCHHAIVPQPGDLLNITYLTPDIISTVFLANTVVLKRVALELSPGPFRFPYKNASSFDGIIVDYTVGHDSTVVMQVVCSGITTDFWTFPLVRNDDQFSFTIYTVKDGSRSISKFQEEVGKVCPYETFPEDFKYLIFATHSTVLTVAGGGRIPLERKN</sequence>
<dbReference type="Proteomes" id="UP000591131">
    <property type="component" value="Unassembled WGS sequence"/>
</dbReference>
<accession>A0A7J6LDT9</accession>
<proteinExistence type="predicted"/>
<gene>
    <name evidence="1" type="ORF">FOL47_008459</name>
</gene>
<reference evidence="1 2" key="1">
    <citation type="submission" date="2020-04" db="EMBL/GenBank/DDBJ databases">
        <title>Perkinsus chesapeaki whole genome sequence.</title>
        <authorList>
            <person name="Bogema D.R."/>
        </authorList>
    </citation>
    <scope>NUCLEOTIDE SEQUENCE [LARGE SCALE GENOMIC DNA]</scope>
    <source>
        <strain evidence="1">ATCC PRA-425</strain>
    </source>
</reference>
<dbReference type="AlphaFoldDB" id="A0A7J6LDT9"/>
<protein>
    <submittedName>
        <fullName evidence="1">Uncharacterized protein</fullName>
    </submittedName>
</protein>
<evidence type="ECO:0000313" key="2">
    <source>
        <dbReference type="Proteomes" id="UP000591131"/>
    </source>
</evidence>
<name>A0A7J6LDT9_PERCH</name>
<dbReference type="OrthoDB" id="10656930at2759"/>